<dbReference type="EMBL" id="WSES01000005">
    <property type="protein sequence ID" value="MVW61906.1"/>
    <property type="molecule type" value="Genomic_DNA"/>
</dbReference>
<dbReference type="Gene3D" id="3.40.50.1820">
    <property type="entry name" value="alpha/beta hydrolase"/>
    <property type="match status" value="1"/>
</dbReference>
<feature type="signal peptide" evidence="1">
    <location>
        <begin position="1"/>
        <end position="20"/>
    </location>
</feature>
<evidence type="ECO:0000256" key="1">
    <source>
        <dbReference type="SAM" id="SignalP"/>
    </source>
</evidence>
<keyword evidence="1" id="KW-0732">Signal</keyword>
<keyword evidence="3" id="KW-1185">Reference proteome</keyword>
<dbReference type="InterPro" id="IPR050583">
    <property type="entry name" value="Mycobacterial_A85_antigen"/>
</dbReference>
<evidence type="ECO:0000313" key="2">
    <source>
        <dbReference type="EMBL" id="MVW61906.1"/>
    </source>
</evidence>
<gene>
    <name evidence="2" type="ORF">GPY61_18405</name>
</gene>
<dbReference type="PANTHER" id="PTHR48098:SF6">
    <property type="entry name" value="FERRI-BACILLIBACTIN ESTERASE BESA"/>
    <property type="match status" value="1"/>
</dbReference>
<dbReference type="PANTHER" id="PTHR48098">
    <property type="entry name" value="ENTEROCHELIN ESTERASE-RELATED"/>
    <property type="match status" value="1"/>
</dbReference>
<dbReference type="AlphaFoldDB" id="A0A7X3K9C1"/>
<keyword evidence="2" id="KW-0378">Hydrolase</keyword>
<accession>A0A7X3K9C1</accession>
<protein>
    <submittedName>
        <fullName evidence="2">Alpha/beta hydrolase</fullName>
    </submittedName>
</protein>
<dbReference type="InterPro" id="IPR000801">
    <property type="entry name" value="Esterase-like"/>
</dbReference>
<dbReference type="SUPFAM" id="SSF53474">
    <property type="entry name" value="alpha/beta-Hydrolases"/>
    <property type="match status" value="1"/>
</dbReference>
<reference evidence="2 3" key="1">
    <citation type="submission" date="2019-12" db="EMBL/GenBank/DDBJ databases">
        <authorList>
            <person name="Li C."/>
            <person name="Zhao J."/>
        </authorList>
    </citation>
    <scope>NUCLEOTIDE SEQUENCE [LARGE SCALE GENOMIC DNA]</scope>
    <source>
        <strain evidence="2 3">NEAU-DD11</strain>
    </source>
</reference>
<comment type="caution">
    <text evidence="2">The sequence shown here is derived from an EMBL/GenBank/DDBJ whole genome shotgun (WGS) entry which is preliminary data.</text>
</comment>
<name>A0A7X3K9C1_9BURK</name>
<feature type="chain" id="PRO_5030703613" evidence="1">
    <location>
        <begin position="21"/>
        <end position="296"/>
    </location>
</feature>
<proteinExistence type="predicted"/>
<organism evidence="2 3">
    <name type="scientific">Massilia cellulosiltytica</name>
    <dbReference type="NCBI Taxonomy" id="2683234"/>
    <lineage>
        <taxon>Bacteria</taxon>
        <taxon>Pseudomonadati</taxon>
        <taxon>Pseudomonadota</taxon>
        <taxon>Betaproteobacteria</taxon>
        <taxon>Burkholderiales</taxon>
        <taxon>Oxalobacteraceae</taxon>
        <taxon>Telluria group</taxon>
        <taxon>Massilia</taxon>
    </lineage>
</organism>
<evidence type="ECO:0000313" key="3">
    <source>
        <dbReference type="Proteomes" id="UP000443353"/>
    </source>
</evidence>
<sequence>MKTLLAACAVALGVVIPASAQQAAAPAGERHFVLENTQIIPVQSQSTGRAHELVVVLPSSYAAHPEKRYPVLYYLDAYWDTPLLTATYGNLIYDNQVPEFIMVGLSYPSGANYDVERRRDYTITATDADSGRADAFLGFITKEVAPLIESRFRAEKTDRVISGSSLGGLFAIAAAYKAPGFFAGHIAISPAAGWDHGALGKLDAAYARDHKALPARMFISHGSIEYPAFQQPIVAFQKQLGNRNYQGLALQTWTMEGLDHTAVKGDGYVRGLMWVWKPKKPAGPSGLTKAMQQQGE</sequence>
<dbReference type="InterPro" id="IPR029058">
    <property type="entry name" value="AB_hydrolase_fold"/>
</dbReference>
<dbReference type="Pfam" id="PF00756">
    <property type="entry name" value="Esterase"/>
    <property type="match status" value="1"/>
</dbReference>
<dbReference type="RefSeq" id="WP_056122552.1">
    <property type="nucleotide sequence ID" value="NZ_WSES01000005.1"/>
</dbReference>
<dbReference type="GO" id="GO:0016787">
    <property type="term" value="F:hydrolase activity"/>
    <property type="evidence" value="ECO:0007669"/>
    <property type="project" value="UniProtKB-KW"/>
</dbReference>
<dbReference type="Proteomes" id="UP000443353">
    <property type="component" value="Unassembled WGS sequence"/>
</dbReference>